<sequence length="213" mass="24322">MTDSPPDDTKDTGWRGSRELWLSAALSAFLEGGVDAVKIQPLASRLNLSRTSFYWFFENRQDLLKALLDQWDAQNTAVLVEATQAYAETPTEAVLNVTYCFLEQKAFDPKLEFAIRGWALQSDDVMARVIKTDEIRLKALTALLQKFGFDDEDADVRARTIYLVQIGYISMQVREDLDLRLSRVPGYVRTFCGREPSSSEFARFKARFRPQSD</sequence>
<protein>
    <submittedName>
        <fullName evidence="4">TetR/AcrR family transcriptional regulator</fullName>
    </submittedName>
</protein>
<evidence type="ECO:0000256" key="2">
    <source>
        <dbReference type="PROSITE-ProRule" id="PRU00335"/>
    </source>
</evidence>
<dbReference type="Pfam" id="PF00440">
    <property type="entry name" value="TetR_N"/>
    <property type="match status" value="1"/>
</dbReference>
<gene>
    <name evidence="4" type="ORF">V6575_07955</name>
</gene>
<reference evidence="4 5" key="1">
    <citation type="submission" date="2024-02" db="EMBL/GenBank/DDBJ databases">
        <title>Roseibium algae sp. nov., isolated from marine alga (Grateloupia sp.), showing potential in myo-inositol conversion.</title>
        <authorList>
            <person name="Wang Y."/>
        </authorList>
    </citation>
    <scope>NUCLEOTIDE SEQUENCE [LARGE SCALE GENOMIC DNA]</scope>
    <source>
        <strain evidence="4 5">H3510</strain>
    </source>
</reference>
<keyword evidence="5" id="KW-1185">Reference proteome</keyword>
<dbReference type="Proteomes" id="UP001385499">
    <property type="component" value="Unassembled WGS sequence"/>
</dbReference>
<accession>A0ABU8TIM7</accession>
<dbReference type="SUPFAM" id="SSF46689">
    <property type="entry name" value="Homeodomain-like"/>
    <property type="match status" value="1"/>
</dbReference>
<dbReference type="InterPro" id="IPR009057">
    <property type="entry name" value="Homeodomain-like_sf"/>
</dbReference>
<dbReference type="RefSeq" id="WP_340273728.1">
    <property type="nucleotide sequence ID" value="NZ_JBAKIA010000004.1"/>
</dbReference>
<proteinExistence type="predicted"/>
<evidence type="ECO:0000256" key="1">
    <source>
        <dbReference type="ARBA" id="ARBA00023125"/>
    </source>
</evidence>
<comment type="caution">
    <text evidence="4">The sequence shown here is derived from an EMBL/GenBank/DDBJ whole genome shotgun (WGS) entry which is preliminary data.</text>
</comment>
<evidence type="ECO:0000313" key="5">
    <source>
        <dbReference type="Proteomes" id="UP001385499"/>
    </source>
</evidence>
<dbReference type="InterPro" id="IPR001647">
    <property type="entry name" value="HTH_TetR"/>
</dbReference>
<feature type="domain" description="HTH tetR-type" evidence="3">
    <location>
        <begin position="15"/>
        <end position="75"/>
    </location>
</feature>
<name>A0ABU8TIM7_9HYPH</name>
<feature type="DNA-binding region" description="H-T-H motif" evidence="2">
    <location>
        <begin position="38"/>
        <end position="57"/>
    </location>
</feature>
<evidence type="ECO:0000259" key="3">
    <source>
        <dbReference type="PROSITE" id="PS50977"/>
    </source>
</evidence>
<keyword evidence="1 2" id="KW-0238">DNA-binding</keyword>
<organism evidence="4 5">
    <name type="scientific">Roseibium algae</name>
    <dbReference type="NCBI Taxonomy" id="3123038"/>
    <lineage>
        <taxon>Bacteria</taxon>
        <taxon>Pseudomonadati</taxon>
        <taxon>Pseudomonadota</taxon>
        <taxon>Alphaproteobacteria</taxon>
        <taxon>Hyphomicrobiales</taxon>
        <taxon>Stappiaceae</taxon>
        <taxon>Roseibium</taxon>
    </lineage>
</organism>
<dbReference type="PROSITE" id="PS50977">
    <property type="entry name" value="HTH_TETR_2"/>
    <property type="match status" value="1"/>
</dbReference>
<dbReference type="Gene3D" id="1.10.357.10">
    <property type="entry name" value="Tetracycline Repressor, domain 2"/>
    <property type="match status" value="1"/>
</dbReference>
<evidence type="ECO:0000313" key="4">
    <source>
        <dbReference type="EMBL" id="MEJ8474019.1"/>
    </source>
</evidence>
<dbReference type="EMBL" id="JBAKIA010000004">
    <property type="protein sequence ID" value="MEJ8474019.1"/>
    <property type="molecule type" value="Genomic_DNA"/>
</dbReference>